<feature type="domain" description="Ubiquitin-like" evidence="2">
    <location>
        <begin position="165"/>
        <end position="235"/>
    </location>
</feature>
<keyword evidence="4" id="KW-1185">Reference proteome</keyword>
<dbReference type="InterPro" id="IPR000626">
    <property type="entry name" value="Ubiquitin-like_dom"/>
</dbReference>
<dbReference type="SUPFAM" id="SSF54236">
    <property type="entry name" value="Ubiquitin-like"/>
    <property type="match status" value="4"/>
</dbReference>
<dbReference type="OrthoDB" id="428577at2759"/>
<evidence type="ECO:0000313" key="3">
    <source>
        <dbReference type="EMBL" id="KAF9609638.1"/>
    </source>
</evidence>
<proteinExistence type="predicted"/>
<keyword evidence="1" id="KW-1017">Isopeptide bond</keyword>
<dbReference type="Pfam" id="PF00240">
    <property type="entry name" value="ubiquitin"/>
    <property type="match status" value="4"/>
</dbReference>
<name>A0A835LVE1_9MAGN</name>
<reference evidence="3 4" key="1">
    <citation type="submission" date="2020-10" db="EMBL/GenBank/DDBJ databases">
        <title>The Coptis chinensis genome and diversification of protoberbering-type alkaloids.</title>
        <authorList>
            <person name="Wang B."/>
            <person name="Shu S."/>
            <person name="Song C."/>
            <person name="Liu Y."/>
        </authorList>
    </citation>
    <scope>NUCLEOTIDE SEQUENCE [LARGE SCALE GENOMIC DNA]</scope>
    <source>
        <strain evidence="3">HL-2020</strain>
        <tissue evidence="3">Leaf</tissue>
    </source>
</reference>
<dbReference type="EMBL" id="JADFTS010000004">
    <property type="protein sequence ID" value="KAF9609638.1"/>
    <property type="molecule type" value="Genomic_DNA"/>
</dbReference>
<dbReference type="PRINTS" id="PR00348">
    <property type="entry name" value="UBIQUITIN"/>
</dbReference>
<protein>
    <recommendedName>
        <fullName evidence="2">Ubiquitin-like domain-containing protein</fullName>
    </recommendedName>
</protein>
<dbReference type="InterPro" id="IPR029071">
    <property type="entry name" value="Ubiquitin-like_domsf"/>
</dbReference>
<dbReference type="SMART" id="SM00213">
    <property type="entry name" value="UBQ"/>
    <property type="match status" value="4"/>
</dbReference>
<dbReference type="Gene3D" id="3.10.20.90">
    <property type="entry name" value="Phosphatidylinositol 3-kinase Catalytic Subunit, Chain A, domain 1"/>
    <property type="match status" value="4"/>
</dbReference>
<dbReference type="PROSITE" id="PS50053">
    <property type="entry name" value="UBIQUITIN_2"/>
    <property type="match status" value="4"/>
</dbReference>
<sequence>MALYCSSDEEDGNDTIYVKLVSTVAIKTSRLDTIGDVKGIVYDFEGYNDYQTKLLYAGEVLEDHKELQEYGISSDSTIYMISHSSEKIPIYISLPWITALVTINVNEWDTIKDVKASIEIKEGCLSEGFTLVYNGEHLTDAKPLAAYDIHCNSILNAIDNASAISTVFVLTPTGKTLEMDVRLSYTVEEVKDMIKSMVDVPERHSLRLYLDTRHLDDMNMLADYEIQNEAKLHLMFIPFYCGKVIHVRILNGKTIRVEVSGYDTIENVKKKIQEKEDIPIHKMVLIFSRKKLEDGFTLEKYDIKDESILLLMLTKGGKC</sequence>
<dbReference type="InterPro" id="IPR050158">
    <property type="entry name" value="Ubiquitin_ubiquitin-like"/>
</dbReference>
<evidence type="ECO:0000259" key="2">
    <source>
        <dbReference type="PROSITE" id="PS50053"/>
    </source>
</evidence>
<evidence type="ECO:0000256" key="1">
    <source>
        <dbReference type="ARBA" id="ARBA00022499"/>
    </source>
</evidence>
<dbReference type="InterPro" id="IPR019956">
    <property type="entry name" value="Ubiquitin_dom"/>
</dbReference>
<dbReference type="Proteomes" id="UP000631114">
    <property type="component" value="Unassembled WGS sequence"/>
</dbReference>
<dbReference type="CDD" id="cd17039">
    <property type="entry name" value="Ubl_ubiquitin_like"/>
    <property type="match status" value="1"/>
</dbReference>
<organism evidence="3 4">
    <name type="scientific">Coptis chinensis</name>
    <dbReference type="NCBI Taxonomy" id="261450"/>
    <lineage>
        <taxon>Eukaryota</taxon>
        <taxon>Viridiplantae</taxon>
        <taxon>Streptophyta</taxon>
        <taxon>Embryophyta</taxon>
        <taxon>Tracheophyta</taxon>
        <taxon>Spermatophyta</taxon>
        <taxon>Magnoliopsida</taxon>
        <taxon>Ranunculales</taxon>
        <taxon>Ranunculaceae</taxon>
        <taxon>Coptidoideae</taxon>
        <taxon>Coptis</taxon>
    </lineage>
</organism>
<feature type="domain" description="Ubiquitin-like" evidence="2">
    <location>
        <begin position="90"/>
        <end position="158"/>
    </location>
</feature>
<accession>A0A835LVE1</accession>
<comment type="caution">
    <text evidence="3">The sequence shown here is derived from an EMBL/GenBank/DDBJ whole genome shotgun (WGS) entry which is preliminary data.</text>
</comment>
<feature type="domain" description="Ubiquitin-like" evidence="2">
    <location>
        <begin position="245"/>
        <end position="318"/>
    </location>
</feature>
<dbReference type="PANTHER" id="PTHR10666">
    <property type="entry name" value="UBIQUITIN"/>
    <property type="match status" value="1"/>
</dbReference>
<dbReference type="AlphaFoldDB" id="A0A835LVE1"/>
<dbReference type="GO" id="GO:0003729">
    <property type="term" value="F:mRNA binding"/>
    <property type="evidence" value="ECO:0007669"/>
    <property type="project" value="UniProtKB-ARBA"/>
</dbReference>
<gene>
    <name evidence="3" type="ORF">IFM89_017777</name>
</gene>
<feature type="domain" description="Ubiquitin-like" evidence="2">
    <location>
        <begin position="14"/>
        <end position="81"/>
    </location>
</feature>
<evidence type="ECO:0000313" key="4">
    <source>
        <dbReference type="Proteomes" id="UP000631114"/>
    </source>
</evidence>